<gene>
    <name evidence="2" type="ORF">NCGR_LOCUS53599</name>
</gene>
<feature type="compositionally biased region" description="Low complexity" evidence="1">
    <location>
        <begin position="111"/>
        <end position="146"/>
    </location>
</feature>
<feature type="compositionally biased region" description="Low complexity" evidence="1">
    <location>
        <begin position="17"/>
        <end position="35"/>
    </location>
</feature>
<evidence type="ECO:0000256" key="1">
    <source>
        <dbReference type="SAM" id="MobiDB-lite"/>
    </source>
</evidence>
<proteinExistence type="predicted"/>
<dbReference type="Proteomes" id="UP000604825">
    <property type="component" value="Unassembled WGS sequence"/>
</dbReference>
<feature type="region of interest" description="Disordered" evidence="1">
    <location>
        <begin position="1"/>
        <end position="35"/>
    </location>
</feature>
<evidence type="ECO:0000313" key="3">
    <source>
        <dbReference type="Proteomes" id="UP000604825"/>
    </source>
</evidence>
<dbReference type="EMBL" id="CAJGYO010000015">
    <property type="protein sequence ID" value="CAD6270307.1"/>
    <property type="molecule type" value="Genomic_DNA"/>
</dbReference>
<keyword evidence="3" id="KW-1185">Reference proteome</keyword>
<sequence length="412" mass="44761">MTSAAQVSSHGTRALGARSIASPRPASSSSSPPHPLARSRLVLARLGFSSPDLVVATRIWAGPRRIELILAGFGGGRHHVLHAASSSAPEERRRSPGSPTAFAPGRAGEDSVAGAASARSSGSAKDAAAVAQKDQGADKPSSAAAESSKRRKEPEQQQPAAPWAKLLSQCSQALRRMQRVGMRLNVSAYTVAIKTYGLPVSFSTMSSSNVFKASLWRRLIAKALQARRFGRRLASNSYGVRKTSLWRPILPRSSKAGAIRDARGGKTRERGRRDGGKEQSRAQRLGARGERSAGEIREQREERSRGRRTYLLARVNAFARAAGRSCCRHYDMKHGIVNGLLYINLQKFHRCDVQNSPGSTQQLWITTGGPAMFSNISGNEESKSLCLKKNHWWSRTSKMMVVSRSAMYATCL</sequence>
<feature type="region of interest" description="Disordered" evidence="1">
    <location>
        <begin position="81"/>
        <end position="163"/>
    </location>
</feature>
<organism evidence="2 3">
    <name type="scientific">Miscanthus lutarioriparius</name>
    <dbReference type="NCBI Taxonomy" id="422564"/>
    <lineage>
        <taxon>Eukaryota</taxon>
        <taxon>Viridiplantae</taxon>
        <taxon>Streptophyta</taxon>
        <taxon>Embryophyta</taxon>
        <taxon>Tracheophyta</taxon>
        <taxon>Spermatophyta</taxon>
        <taxon>Magnoliopsida</taxon>
        <taxon>Liliopsida</taxon>
        <taxon>Poales</taxon>
        <taxon>Poaceae</taxon>
        <taxon>PACMAD clade</taxon>
        <taxon>Panicoideae</taxon>
        <taxon>Andropogonodae</taxon>
        <taxon>Andropogoneae</taxon>
        <taxon>Saccharinae</taxon>
        <taxon>Miscanthus</taxon>
    </lineage>
</organism>
<name>A0A811RK57_9POAL</name>
<feature type="compositionally biased region" description="Basic and acidic residues" evidence="1">
    <location>
        <begin position="258"/>
        <end position="302"/>
    </location>
</feature>
<protein>
    <submittedName>
        <fullName evidence="2">Uncharacterized protein</fullName>
    </submittedName>
</protein>
<evidence type="ECO:0000313" key="2">
    <source>
        <dbReference type="EMBL" id="CAD6270307.1"/>
    </source>
</evidence>
<feature type="region of interest" description="Disordered" evidence="1">
    <location>
        <begin position="256"/>
        <end position="302"/>
    </location>
</feature>
<feature type="compositionally biased region" description="Polar residues" evidence="1">
    <location>
        <begin position="1"/>
        <end position="11"/>
    </location>
</feature>
<reference evidence="2" key="1">
    <citation type="submission" date="2020-10" db="EMBL/GenBank/DDBJ databases">
        <authorList>
            <person name="Han B."/>
            <person name="Lu T."/>
            <person name="Zhao Q."/>
            <person name="Huang X."/>
            <person name="Zhao Y."/>
        </authorList>
    </citation>
    <scope>NUCLEOTIDE SEQUENCE</scope>
</reference>
<comment type="caution">
    <text evidence="2">The sequence shown here is derived from an EMBL/GenBank/DDBJ whole genome shotgun (WGS) entry which is preliminary data.</text>
</comment>
<dbReference type="AlphaFoldDB" id="A0A811RK57"/>
<accession>A0A811RK57</accession>